<evidence type="ECO:0000256" key="9">
    <source>
        <dbReference type="HAMAP-Rule" id="MF_00772"/>
    </source>
</evidence>
<dbReference type="SUPFAM" id="SSF53155">
    <property type="entry name" value="Methylated DNA-protein cysteine methyltransferase domain"/>
    <property type="match status" value="1"/>
</dbReference>
<organism evidence="12 13">
    <name type="scientific">Enterococcus ratti</name>
    <dbReference type="NCBI Taxonomy" id="150033"/>
    <lineage>
        <taxon>Bacteria</taxon>
        <taxon>Bacillati</taxon>
        <taxon>Bacillota</taxon>
        <taxon>Bacilli</taxon>
        <taxon>Lactobacillales</taxon>
        <taxon>Enterococcaceae</taxon>
        <taxon>Enterococcus</taxon>
    </lineage>
</organism>
<evidence type="ECO:0000256" key="2">
    <source>
        <dbReference type="ARBA" id="ARBA00008711"/>
    </source>
</evidence>
<protein>
    <recommendedName>
        <fullName evidence="9">Methylated-DNA--protein-cysteine methyltransferase</fullName>
        <ecNumber evidence="9">2.1.1.63</ecNumber>
    </recommendedName>
    <alternativeName>
        <fullName evidence="9">6-O-methylguanine-DNA methyltransferase</fullName>
        <shortName evidence="9">MGMT</shortName>
    </alternativeName>
    <alternativeName>
        <fullName evidence="9">O-6-methylguanine-DNA-alkyltransferase</fullName>
    </alternativeName>
</protein>
<dbReference type="GO" id="GO:0006307">
    <property type="term" value="P:DNA alkylation repair"/>
    <property type="evidence" value="ECO:0007669"/>
    <property type="project" value="UniProtKB-UniRule"/>
</dbReference>
<dbReference type="OrthoDB" id="9802228at2"/>
<dbReference type="EC" id="2.1.1.63" evidence="9"/>
<dbReference type="InterPro" id="IPR001497">
    <property type="entry name" value="MethylDNA_cys_MeTrfase_AS"/>
</dbReference>
<dbReference type="Pfam" id="PF02870">
    <property type="entry name" value="Methyltransf_1N"/>
    <property type="match status" value="1"/>
</dbReference>
<comment type="caution">
    <text evidence="12">The sequence shown here is derived from an EMBL/GenBank/DDBJ whole genome shotgun (WGS) entry which is preliminary data.</text>
</comment>
<dbReference type="FunFam" id="1.10.10.10:FF:000214">
    <property type="entry name" value="Methylated-DNA--protein-cysteine methyltransferase"/>
    <property type="match status" value="1"/>
</dbReference>
<dbReference type="STRING" id="150033.RV14_GL002289"/>
<keyword evidence="7 9" id="KW-0234">DNA repair</keyword>
<comment type="miscellaneous">
    <text evidence="9">This enzyme catalyzes only one turnover and therefore is not strictly catalytic. According to one definition, an enzyme is a biocatalyst that acts repeatedly and over many reaction cycles.</text>
</comment>
<dbReference type="InterPro" id="IPR008332">
    <property type="entry name" value="MethylG_MeTrfase_N"/>
</dbReference>
<dbReference type="Gene3D" id="3.30.160.70">
    <property type="entry name" value="Methylated DNA-protein cysteine methyltransferase domain"/>
    <property type="match status" value="1"/>
</dbReference>
<dbReference type="Gene3D" id="1.10.10.10">
    <property type="entry name" value="Winged helix-like DNA-binding domain superfamily/Winged helix DNA-binding domain"/>
    <property type="match status" value="1"/>
</dbReference>
<evidence type="ECO:0000313" key="12">
    <source>
        <dbReference type="EMBL" id="OJG82714.1"/>
    </source>
</evidence>
<keyword evidence="13" id="KW-1185">Reference proteome</keyword>
<dbReference type="InterPro" id="IPR036388">
    <property type="entry name" value="WH-like_DNA-bd_sf"/>
</dbReference>
<dbReference type="InterPro" id="IPR036217">
    <property type="entry name" value="MethylDNA_cys_MeTrfase_DNAb"/>
</dbReference>
<evidence type="ECO:0000259" key="11">
    <source>
        <dbReference type="Pfam" id="PF02870"/>
    </source>
</evidence>
<dbReference type="GO" id="GO:0003908">
    <property type="term" value="F:methylated-DNA-[protein]-cysteine S-methyltransferase activity"/>
    <property type="evidence" value="ECO:0007669"/>
    <property type="project" value="UniProtKB-UniRule"/>
</dbReference>
<dbReference type="Proteomes" id="UP000182152">
    <property type="component" value="Unassembled WGS sequence"/>
</dbReference>
<comment type="subcellular location">
    <subcellularLocation>
        <location evidence="9">Cytoplasm</location>
    </subcellularLocation>
</comment>
<dbReference type="PANTHER" id="PTHR10815">
    <property type="entry name" value="METHYLATED-DNA--PROTEIN-CYSTEINE METHYLTRANSFERASE"/>
    <property type="match status" value="1"/>
</dbReference>
<dbReference type="InterPro" id="IPR023546">
    <property type="entry name" value="MGMT"/>
</dbReference>
<gene>
    <name evidence="12" type="ORF">RV14_GL002289</name>
</gene>
<keyword evidence="6 9" id="KW-0227">DNA damage</keyword>
<dbReference type="SUPFAM" id="SSF46767">
    <property type="entry name" value="Methylated DNA-protein cysteine methyltransferase, C-terminal domain"/>
    <property type="match status" value="1"/>
</dbReference>
<sequence>MKINTPIGELWLAADDVGLTAISFQLIVEKKGTNSKILEVAKEQLQEYFDGIRQIFTLPLSIQKGTVFQKKVWQALQEIPYGQRRTYKEIAEAVASPKAVRAIGQANRLNPLPIVIPCHRVIGQNGQLVGYMGNTENGLLIKQRLLELEVAFSNTSID</sequence>
<keyword evidence="4 9" id="KW-0489">Methyltransferase</keyword>
<dbReference type="PROSITE" id="PS00374">
    <property type="entry name" value="MGMT"/>
    <property type="match status" value="1"/>
</dbReference>
<dbReference type="NCBIfam" id="TIGR00589">
    <property type="entry name" value="ogt"/>
    <property type="match status" value="1"/>
</dbReference>
<dbReference type="Pfam" id="PF01035">
    <property type="entry name" value="DNA_binding_1"/>
    <property type="match status" value="1"/>
</dbReference>
<evidence type="ECO:0000313" key="13">
    <source>
        <dbReference type="Proteomes" id="UP000182152"/>
    </source>
</evidence>
<dbReference type="CDD" id="cd06445">
    <property type="entry name" value="ATase"/>
    <property type="match status" value="1"/>
</dbReference>
<feature type="domain" description="Methylguanine DNA methyltransferase ribonuclease-like" evidence="11">
    <location>
        <begin position="3"/>
        <end position="62"/>
    </location>
</feature>
<comment type="function">
    <text evidence="9">Involved in the cellular defense against the biological effects of O6-methylguanine (O6-MeG) and O4-methylthymine (O4-MeT) in DNA. Repairs the methylated nucleobase in DNA by stoichiometrically transferring the methyl group to a cysteine residue in the enzyme. This is a suicide reaction: the enzyme is irreversibly inactivated.</text>
</comment>
<dbReference type="HAMAP" id="MF_00772">
    <property type="entry name" value="OGT"/>
    <property type="match status" value="1"/>
</dbReference>
<evidence type="ECO:0000256" key="6">
    <source>
        <dbReference type="ARBA" id="ARBA00022763"/>
    </source>
</evidence>
<dbReference type="GO" id="GO:0032259">
    <property type="term" value="P:methylation"/>
    <property type="evidence" value="ECO:0007669"/>
    <property type="project" value="UniProtKB-KW"/>
</dbReference>
<feature type="active site" description="Nucleophile; methyl group acceptor" evidence="9">
    <location>
        <position position="118"/>
    </location>
</feature>
<evidence type="ECO:0000256" key="1">
    <source>
        <dbReference type="ARBA" id="ARBA00001286"/>
    </source>
</evidence>
<evidence type="ECO:0000256" key="3">
    <source>
        <dbReference type="ARBA" id="ARBA00022490"/>
    </source>
</evidence>
<name>A0A1L8WNW3_9ENTE</name>
<dbReference type="InterPro" id="IPR014048">
    <property type="entry name" value="MethylDNA_cys_MeTrfase_DNA-bd"/>
</dbReference>
<evidence type="ECO:0000259" key="10">
    <source>
        <dbReference type="Pfam" id="PF01035"/>
    </source>
</evidence>
<dbReference type="InterPro" id="IPR036631">
    <property type="entry name" value="MGMT_N_sf"/>
</dbReference>
<dbReference type="EMBL" id="JXLB01000008">
    <property type="protein sequence ID" value="OJG82714.1"/>
    <property type="molecule type" value="Genomic_DNA"/>
</dbReference>
<evidence type="ECO:0000256" key="4">
    <source>
        <dbReference type="ARBA" id="ARBA00022603"/>
    </source>
</evidence>
<reference evidence="12 13" key="1">
    <citation type="submission" date="2014-12" db="EMBL/GenBank/DDBJ databases">
        <title>Draft genome sequences of 29 type strains of Enterococci.</title>
        <authorList>
            <person name="Zhong Z."/>
            <person name="Sun Z."/>
            <person name="Liu W."/>
            <person name="Zhang W."/>
            <person name="Zhang H."/>
        </authorList>
    </citation>
    <scope>NUCLEOTIDE SEQUENCE [LARGE SCALE GENOMIC DNA]</scope>
    <source>
        <strain evidence="12 13">DSM 15687</strain>
    </source>
</reference>
<dbReference type="PANTHER" id="PTHR10815:SF5">
    <property type="entry name" value="METHYLATED-DNA--PROTEIN-CYSTEINE METHYLTRANSFERASE"/>
    <property type="match status" value="1"/>
</dbReference>
<evidence type="ECO:0000256" key="8">
    <source>
        <dbReference type="ARBA" id="ARBA00049348"/>
    </source>
</evidence>
<comment type="similarity">
    <text evidence="2 9">Belongs to the MGMT family.</text>
</comment>
<dbReference type="GO" id="GO:0005737">
    <property type="term" value="C:cytoplasm"/>
    <property type="evidence" value="ECO:0007669"/>
    <property type="project" value="UniProtKB-SubCell"/>
</dbReference>
<comment type="catalytic activity">
    <reaction evidence="1 9">
        <text>a 4-O-methyl-thymidine in DNA + L-cysteinyl-[protein] = a thymidine in DNA + S-methyl-L-cysteinyl-[protein]</text>
        <dbReference type="Rhea" id="RHEA:53428"/>
        <dbReference type="Rhea" id="RHEA-COMP:10131"/>
        <dbReference type="Rhea" id="RHEA-COMP:10132"/>
        <dbReference type="Rhea" id="RHEA-COMP:13555"/>
        <dbReference type="Rhea" id="RHEA-COMP:13556"/>
        <dbReference type="ChEBI" id="CHEBI:29950"/>
        <dbReference type="ChEBI" id="CHEBI:82612"/>
        <dbReference type="ChEBI" id="CHEBI:137386"/>
        <dbReference type="ChEBI" id="CHEBI:137387"/>
        <dbReference type="EC" id="2.1.1.63"/>
    </reaction>
</comment>
<keyword evidence="5 9" id="KW-0808">Transferase</keyword>
<dbReference type="RefSeq" id="WP_071855277.1">
    <property type="nucleotide sequence ID" value="NZ_JXLB01000008.1"/>
</dbReference>
<evidence type="ECO:0000256" key="5">
    <source>
        <dbReference type="ARBA" id="ARBA00022679"/>
    </source>
</evidence>
<feature type="domain" description="Methylated-DNA-[protein]-cysteine S-methyltransferase DNA binding" evidence="10">
    <location>
        <begin position="68"/>
        <end position="149"/>
    </location>
</feature>
<keyword evidence="3 9" id="KW-0963">Cytoplasm</keyword>
<evidence type="ECO:0000256" key="7">
    <source>
        <dbReference type="ARBA" id="ARBA00023204"/>
    </source>
</evidence>
<accession>A0A1L8WNW3</accession>
<proteinExistence type="inferred from homology"/>
<dbReference type="AlphaFoldDB" id="A0A1L8WNW3"/>
<comment type="catalytic activity">
    <reaction evidence="8 9">
        <text>a 6-O-methyl-2'-deoxyguanosine in DNA + L-cysteinyl-[protein] = S-methyl-L-cysteinyl-[protein] + a 2'-deoxyguanosine in DNA</text>
        <dbReference type="Rhea" id="RHEA:24000"/>
        <dbReference type="Rhea" id="RHEA-COMP:10131"/>
        <dbReference type="Rhea" id="RHEA-COMP:10132"/>
        <dbReference type="Rhea" id="RHEA-COMP:11367"/>
        <dbReference type="Rhea" id="RHEA-COMP:11368"/>
        <dbReference type="ChEBI" id="CHEBI:29950"/>
        <dbReference type="ChEBI" id="CHEBI:82612"/>
        <dbReference type="ChEBI" id="CHEBI:85445"/>
        <dbReference type="ChEBI" id="CHEBI:85448"/>
        <dbReference type="EC" id="2.1.1.63"/>
    </reaction>
</comment>